<accession>A0ABT2Y976</accession>
<gene>
    <name evidence="7" type="ORF">LNV07_00595</name>
</gene>
<keyword evidence="2" id="KW-1003">Cell membrane</keyword>
<evidence type="ECO:0000256" key="5">
    <source>
        <dbReference type="ARBA" id="ARBA00023136"/>
    </source>
</evidence>
<evidence type="ECO:0000256" key="1">
    <source>
        <dbReference type="ARBA" id="ARBA00004651"/>
    </source>
</evidence>
<keyword evidence="3 6" id="KW-0812">Transmembrane</keyword>
<keyword evidence="8" id="KW-1185">Reference proteome</keyword>
<dbReference type="Proteomes" id="UP001209701">
    <property type="component" value="Unassembled WGS sequence"/>
</dbReference>
<evidence type="ECO:0000256" key="2">
    <source>
        <dbReference type="ARBA" id="ARBA00022475"/>
    </source>
</evidence>
<dbReference type="InterPro" id="IPR020948">
    <property type="entry name" value="P_starv_induced_PsiE-like"/>
</dbReference>
<reference evidence="7 8" key="1">
    <citation type="submission" date="2021-11" db="EMBL/GenBank/DDBJ databases">
        <authorList>
            <person name="Liang Q."/>
            <person name="Mou H."/>
            <person name="Liu Z."/>
        </authorList>
    </citation>
    <scope>NUCLEOTIDE SEQUENCE [LARGE SCALE GENOMIC DNA]</scope>
    <source>
        <strain evidence="7 8">CHU3</strain>
    </source>
</reference>
<feature type="transmembrane region" description="Helical" evidence="6">
    <location>
        <begin position="65"/>
        <end position="83"/>
    </location>
</feature>
<evidence type="ECO:0000313" key="7">
    <source>
        <dbReference type="EMBL" id="MCV2366600.1"/>
    </source>
</evidence>
<comment type="subcellular location">
    <subcellularLocation>
        <location evidence="1">Cell membrane</location>
        <topology evidence="1">Multi-pass membrane protein</topology>
    </subcellularLocation>
</comment>
<sequence>MVRKWWKQLSTDWPTLTIYQRFESVVALALTLLISLVILVALIRLFVRVVSGLVFGAMNPLDHMVFQNVFGEILTLLIALEFNHTLQYVATRQQTIIQTKVVVLIALLALARKFIVLDIDQIDPVTLLGLAAITLVLGLTYRLIWEPDTRTKAPQGPYR</sequence>
<dbReference type="EMBL" id="JAJIRN010000001">
    <property type="protein sequence ID" value="MCV2366600.1"/>
    <property type="molecule type" value="Genomic_DNA"/>
</dbReference>
<protein>
    <submittedName>
        <fullName evidence="7">Phosphate-starvation-inducible PsiE family protein</fullName>
    </submittedName>
</protein>
<feature type="transmembrane region" description="Helical" evidence="6">
    <location>
        <begin position="25"/>
        <end position="45"/>
    </location>
</feature>
<comment type="caution">
    <text evidence="7">The sequence shown here is derived from an EMBL/GenBank/DDBJ whole genome shotgun (WGS) entry which is preliminary data.</text>
</comment>
<evidence type="ECO:0000256" key="4">
    <source>
        <dbReference type="ARBA" id="ARBA00022989"/>
    </source>
</evidence>
<keyword evidence="5 6" id="KW-0472">Membrane</keyword>
<keyword evidence="4 6" id="KW-1133">Transmembrane helix</keyword>
<evidence type="ECO:0000313" key="8">
    <source>
        <dbReference type="Proteomes" id="UP001209701"/>
    </source>
</evidence>
<feature type="transmembrane region" description="Helical" evidence="6">
    <location>
        <begin position="95"/>
        <end position="115"/>
    </location>
</feature>
<dbReference type="Pfam" id="PF06146">
    <property type="entry name" value="PsiE"/>
    <property type="match status" value="1"/>
</dbReference>
<feature type="transmembrane region" description="Helical" evidence="6">
    <location>
        <begin position="127"/>
        <end position="145"/>
    </location>
</feature>
<name>A0ABT2Y976_9BURK</name>
<evidence type="ECO:0000256" key="6">
    <source>
        <dbReference type="SAM" id="Phobius"/>
    </source>
</evidence>
<proteinExistence type="predicted"/>
<dbReference type="RefSeq" id="WP_263569241.1">
    <property type="nucleotide sequence ID" value="NZ_JAJIRN010000001.1"/>
</dbReference>
<evidence type="ECO:0000256" key="3">
    <source>
        <dbReference type="ARBA" id="ARBA00022692"/>
    </source>
</evidence>
<organism evidence="7 8">
    <name type="scientific">Roseateles oligotrophus</name>
    <dbReference type="NCBI Taxonomy" id="1769250"/>
    <lineage>
        <taxon>Bacteria</taxon>
        <taxon>Pseudomonadati</taxon>
        <taxon>Pseudomonadota</taxon>
        <taxon>Betaproteobacteria</taxon>
        <taxon>Burkholderiales</taxon>
        <taxon>Sphaerotilaceae</taxon>
        <taxon>Roseateles</taxon>
    </lineage>
</organism>